<dbReference type="Gene3D" id="3.40.630.10">
    <property type="entry name" value="Zn peptidases"/>
    <property type="match status" value="1"/>
</dbReference>
<dbReference type="RefSeq" id="WP_062819926.1">
    <property type="nucleotide sequence ID" value="NZ_CP014352.1"/>
</dbReference>
<comment type="cofactor">
    <cofactor evidence="1">
        <name>Zn(2+)</name>
        <dbReference type="ChEBI" id="CHEBI:29105"/>
    </cofactor>
</comment>
<evidence type="ECO:0000313" key="8">
    <source>
        <dbReference type="EMBL" id="AOZ47434.1"/>
    </source>
</evidence>
<dbReference type="InterPro" id="IPR011650">
    <property type="entry name" value="Peptidase_M20_dimer"/>
</dbReference>
<gene>
    <name evidence="8" type="ORF">A8L58_12980</name>
    <name evidence="7" type="ORF">AXH35_11530</name>
</gene>
<proteinExistence type="predicted"/>
<evidence type="ECO:0000256" key="2">
    <source>
        <dbReference type="ARBA" id="ARBA00022723"/>
    </source>
</evidence>
<evidence type="ECO:0000313" key="7">
    <source>
        <dbReference type="EMBL" id="AMS05971.1"/>
    </source>
</evidence>
<dbReference type="EMBL" id="CP014352">
    <property type="protein sequence ID" value="AMS05971.1"/>
    <property type="molecule type" value="Genomic_DNA"/>
</dbReference>
<keyword evidence="2" id="KW-0479">Metal-binding</keyword>
<dbReference type="InterPro" id="IPR001261">
    <property type="entry name" value="ArgE/DapE_CS"/>
</dbReference>
<keyword evidence="4" id="KW-0862">Zinc</keyword>
<dbReference type="EMBL" id="CP015970">
    <property type="protein sequence ID" value="AOZ47434.1"/>
    <property type="molecule type" value="Genomic_DNA"/>
</dbReference>
<accession>A0AAC8YFZ1</accession>
<dbReference type="InterPro" id="IPR002933">
    <property type="entry name" value="Peptidase_M20"/>
</dbReference>
<dbReference type="Proteomes" id="UP000075221">
    <property type="component" value="Chromosome"/>
</dbReference>
<dbReference type="Proteomes" id="UP000178666">
    <property type="component" value="Chromosome"/>
</dbReference>
<dbReference type="InterPro" id="IPR017150">
    <property type="entry name" value="Pept_M20_glutamate_carboxypep"/>
</dbReference>
<evidence type="ECO:0000256" key="4">
    <source>
        <dbReference type="ARBA" id="ARBA00022833"/>
    </source>
</evidence>
<evidence type="ECO:0000313" key="9">
    <source>
        <dbReference type="Proteomes" id="UP000075221"/>
    </source>
</evidence>
<dbReference type="InterPro" id="IPR036264">
    <property type="entry name" value="Bact_exopeptidase_dim_dom"/>
</dbReference>
<organism evidence="7 9">
    <name type="scientific">Acidipropionibacterium acidipropionici</name>
    <dbReference type="NCBI Taxonomy" id="1748"/>
    <lineage>
        <taxon>Bacteria</taxon>
        <taxon>Bacillati</taxon>
        <taxon>Actinomycetota</taxon>
        <taxon>Actinomycetes</taxon>
        <taxon>Propionibacteriales</taxon>
        <taxon>Propionibacteriaceae</taxon>
        <taxon>Acidipropionibacterium</taxon>
    </lineage>
</organism>
<dbReference type="PANTHER" id="PTHR43808:SF9">
    <property type="entry name" value="BLL0789 PROTEIN"/>
    <property type="match status" value="1"/>
</dbReference>
<feature type="active site" description="Proton acceptor" evidence="5">
    <location>
        <position position="133"/>
    </location>
</feature>
<feature type="domain" description="Peptidase M20 dimerisation" evidence="6">
    <location>
        <begin position="168"/>
        <end position="262"/>
    </location>
</feature>
<evidence type="ECO:0000256" key="3">
    <source>
        <dbReference type="ARBA" id="ARBA00022801"/>
    </source>
</evidence>
<keyword evidence="3" id="KW-0378">Hydrolase</keyword>
<dbReference type="GO" id="GO:0016787">
    <property type="term" value="F:hydrolase activity"/>
    <property type="evidence" value="ECO:0007669"/>
    <property type="project" value="UniProtKB-KW"/>
</dbReference>
<keyword evidence="10" id="KW-1185">Reference proteome</keyword>
<dbReference type="PANTHER" id="PTHR43808">
    <property type="entry name" value="ACETYLORNITHINE DEACETYLASE"/>
    <property type="match status" value="1"/>
</dbReference>
<dbReference type="SUPFAM" id="SSF55031">
    <property type="entry name" value="Bacterial exopeptidase dimerisation domain"/>
    <property type="match status" value="1"/>
</dbReference>
<reference evidence="7 9" key="2">
    <citation type="submission" date="2016-02" db="EMBL/GenBank/DDBJ databases">
        <title>Complete Genome Sequence of Propionibacterium acidipropionici ATCC 55737.</title>
        <authorList>
            <person name="Luna Flores C.H."/>
            <person name="Nielsen L.K."/>
            <person name="Marcellin E."/>
        </authorList>
    </citation>
    <scope>NUCLEOTIDE SEQUENCE [LARGE SCALE GENOMIC DNA]</scope>
    <source>
        <strain evidence="7 9">ATCC 55737</strain>
    </source>
</reference>
<name>A0AAC8YFZ1_9ACTN</name>
<protein>
    <submittedName>
        <fullName evidence="7">Peptidase M20 family protein</fullName>
    </submittedName>
</protein>
<evidence type="ECO:0000259" key="6">
    <source>
        <dbReference type="Pfam" id="PF07687"/>
    </source>
</evidence>
<dbReference type="SUPFAM" id="SSF53187">
    <property type="entry name" value="Zn-dependent exopeptidases"/>
    <property type="match status" value="1"/>
</dbReference>
<reference evidence="8 10" key="1">
    <citation type="journal article" date="2016" name="Plant Dis.">
        <title>Improved production of propionic acid using genome shuffling.</title>
        <authorList>
            <person name="Luna-Flores C.H."/>
            <person name="Palfreyman R.W."/>
            <person name="Kromer J.O."/>
            <person name="Nielsen L.K."/>
            <person name="Marcellin E."/>
        </authorList>
    </citation>
    <scope>NUCLEOTIDE SEQUENCE [LARGE SCALE GENOMIC DNA]</scope>
    <source>
        <strain evidence="8 10">F3E8</strain>
    </source>
</reference>
<evidence type="ECO:0000256" key="5">
    <source>
        <dbReference type="PIRSR" id="PIRSR037238-1"/>
    </source>
</evidence>
<dbReference type="Pfam" id="PF07687">
    <property type="entry name" value="M20_dimer"/>
    <property type="match status" value="1"/>
</dbReference>
<feature type="active site" evidence="5">
    <location>
        <position position="74"/>
    </location>
</feature>
<dbReference type="PROSITE" id="PS00758">
    <property type="entry name" value="ARGE_DAPE_CPG2_1"/>
    <property type="match status" value="1"/>
</dbReference>
<dbReference type="AlphaFoldDB" id="A0AAC8YFZ1"/>
<dbReference type="InterPro" id="IPR050072">
    <property type="entry name" value="Peptidase_M20A"/>
</dbReference>
<dbReference type="PIRSF" id="PIRSF037238">
    <property type="entry name" value="Carboxypeptidase_G2"/>
    <property type="match status" value="1"/>
</dbReference>
<dbReference type="GO" id="GO:0046872">
    <property type="term" value="F:metal ion binding"/>
    <property type="evidence" value="ECO:0007669"/>
    <property type="project" value="UniProtKB-KW"/>
</dbReference>
<evidence type="ECO:0000313" key="10">
    <source>
        <dbReference type="Proteomes" id="UP000178666"/>
    </source>
</evidence>
<dbReference type="Pfam" id="PF01546">
    <property type="entry name" value="Peptidase_M20"/>
    <property type="match status" value="1"/>
</dbReference>
<sequence length="367" mass="38673">MGQDMLERLEELVRIESPSRDVGASRRVTALLDRWFTAIGLNPRRIESASGVHLVLDDPGDAIGDPILLIGHSDTVWPAGTLAGELPWRRDGGVLRGPGVLDMKSGLVIIREVMERLQGRPHRPVRVVITCDEESGSPTGTEVCTEAARGVAAAIGFESPHPDGALKVGRRGSTRLRLAVRGRAAHAALDPEAGVSAIDELVDQLLWVREVVAQASRTTPVLCNAGTITGGTRANVVPDLAEAEIGLRFIDQDSENDVLARLSSPTPRNPRAVVTTTIITRRPAWAAKDADRELMARIAAAGAALGQHIEGRPAAGAGDANLLGGPLGVPTVDGFGPMGGGAHAVSEHVLIPSIAERADLLEQILAR</sequence>
<evidence type="ECO:0000256" key="1">
    <source>
        <dbReference type="ARBA" id="ARBA00001947"/>
    </source>
</evidence>
<dbReference type="Gene3D" id="3.30.70.360">
    <property type="match status" value="1"/>
</dbReference>